<feature type="non-terminal residue" evidence="2">
    <location>
        <position position="1"/>
    </location>
</feature>
<keyword evidence="3" id="KW-1185">Reference proteome</keyword>
<dbReference type="Pfam" id="PF00646">
    <property type="entry name" value="F-box"/>
    <property type="match status" value="1"/>
</dbReference>
<feature type="domain" description="F-box" evidence="1">
    <location>
        <begin position="5"/>
        <end position="43"/>
    </location>
</feature>
<dbReference type="InterPro" id="IPR055312">
    <property type="entry name" value="FBL15-like"/>
</dbReference>
<dbReference type="InterPro" id="IPR001810">
    <property type="entry name" value="F-box_dom"/>
</dbReference>
<dbReference type="Gramene" id="TVU38536">
    <property type="protein sequence ID" value="TVU38536"/>
    <property type="gene ID" value="EJB05_11911"/>
</dbReference>
<sequence>MDDRISDLPDDLLLRILGRLQSTAQAARTSVLSRRWCRVWVHVPELFLTYGAPQYDAALVLDRVDAALAACSAAAVGRLEIAMPYDRSRHLLRHIPVDRVARWLRFASQRLTGELRLSLGRILYSGEKLVLPICERITAMELRLLGHMLEFRLPVTSAFSALVTLRIEVSSVNACELENVLSCRCPHLKELYLRWVSLHITGPQVFYISCKSLERLELSVASRVELHVDAPDLQIFTTHQLYDAYIAAPKLSEVIWYSYAYDPSRQRFTKAGSHLRRLQTNTKVGAMALMKRFDTVDELQLSIDLPQATQEYGRFREVINKLANCKVLVVEFFGRCHTLKLIVLQILSKCTSVRKLVVILTAFEIRMPLMSNHATAELVSSWLRFAALRLAGELVLWLPAVRSDDDKDANQQDVVVPPCERVTAMGINYLMVGSTLWFPLSPAAGAFTALTLMKIRDACVDGRELGRVVSFCCPRLKEIVLTLITLRDEVGGLSIRSCSLERLEITYRPTEGRLQVATPELRSLTLDVSCDVYVLAPLSELEWRNYCYEPNRHRFQGAGSHLRRLGVSFANSTVVPLMQQFHTVDELDLTIIAPELAYGNESIFLHDIKDVAKSEVLVVRFIGQERVFKRTMLHLLTKFPGIRNLVVILNFSTPYYETYSLYCCPKSRELLALDSLEDVEIRSFKGSSEELEFLEQLYVRRSAGYVIRMSWSKPIFVVVGSKCVRYIELLTVECDSHSSAHYRLCILLHDSIHVFEHYSLLNARKLGTEQYNRFLEDVNQLTQCNVLNIGLYIYAHAVKTTLLHLLRKCTGVRKLVVDYLVYYSNGGYPCMWPGCSCKWLDSTEKVALDALEEIVSELETLLCSSNVTCQKRMIITVFEDRRINTTQTLTTHAHSPL</sequence>
<evidence type="ECO:0000313" key="2">
    <source>
        <dbReference type="EMBL" id="TVU38536.1"/>
    </source>
</evidence>
<dbReference type="EMBL" id="RWGY01000007">
    <property type="protein sequence ID" value="TVU38536.1"/>
    <property type="molecule type" value="Genomic_DNA"/>
</dbReference>
<gene>
    <name evidence="2" type="ORF">EJB05_11911</name>
</gene>
<protein>
    <recommendedName>
        <fullName evidence="1">F-box domain-containing protein</fullName>
    </recommendedName>
</protein>
<dbReference type="SUPFAM" id="SSF81383">
    <property type="entry name" value="F-box domain"/>
    <property type="match status" value="1"/>
</dbReference>
<evidence type="ECO:0000313" key="3">
    <source>
        <dbReference type="Proteomes" id="UP000324897"/>
    </source>
</evidence>
<evidence type="ECO:0000259" key="1">
    <source>
        <dbReference type="Pfam" id="PF00646"/>
    </source>
</evidence>
<dbReference type="AlphaFoldDB" id="A0A5J9VSJ1"/>
<dbReference type="InterPro" id="IPR036047">
    <property type="entry name" value="F-box-like_dom_sf"/>
</dbReference>
<dbReference type="Proteomes" id="UP000324897">
    <property type="component" value="Chromosome 4"/>
</dbReference>
<dbReference type="PANTHER" id="PTHR34709">
    <property type="entry name" value="OS10G0396666 PROTEIN"/>
    <property type="match status" value="1"/>
</dbReference>
<reference evidence="2 3" key="1">
    <citation type="journal article" date="2019" name="Sci. Rep.">
        <title>A high-quality genome of Eragrostis curvula grass provides insights into Poaceae evolution and supports new strategies to enhance forage quality.</title>
        <authorList>
            <person name="Carballo J."/>
            <person name="Santos B.A.C.M."/>
            <person name="Zappacosta D."/>
            <person name="Garbus I."/>
            <person name="Selva J.P."/>
            <person name="Gallo C.A."/>
            <person name="Diaz A."/>
            <person name="Albertini E."/>
            <person name="Caccamo M."/>
            <person name="Echenique V."/>
        </authorList>
    </citation>
    <scope>NUCLEOTIDE SEQUENCE [LARGE SCALE GENOMIC DNA]</scope>
    <source>
        <strain evidence="3">cv. Victoria</strain>
        <tissue evidence="2">Leaf</tissue>
    </source>
</reference>
<dbReference type="SUPFAM" id="SSF52047">
    <property type="entry name" value="RNI-like"/>
    <property type="match status" value="1"/>
</dbReference>
<dbReference type="Gene3D" id="3.80.10.10">
    <property type="entry name" value="Ribonuclease Inhibitor"/>
    <property type="match status" value="1"/>
</dbReference>
<organism evidence="2 3">
    <name type="scientific">Eragrostis curvula</name>
    <name type="common">weeping love grass</name>
    <dbReference type="NCBI Taxonomy" id="38414"/>
    <lineage>
        <taxon>Eukaryota</taxon>
        <taxon>Viridiplantae</taxon>
        <taxon>Streptophyta</taxon>
        <taxon>Embryophyta</taxon>
        <taxon>Tracheophyta</taxon>
        <taxon>Spermatophyta</taxon>
        <taxon>Magnoliopsida</taxon>
        <taxon>Liliopsida</taxon>
        <taxon>Poales</taxon>
        <taxon>Poaceae</taxon>
        <taxon>PACMAD clade</taxon>
        <taxon>Chloridoideae</taxon>
        <taxon>Eragrostideae</taxon>
        <taxon>Eragrostidinae</taxon>
        <taxon>Eragrostis</taxon>
    </lineage>
</organism>
<name>A0A5J9VSJ1_9POAL</name>
<comment type="caution">
    <text evidence="2">The sequence shown here is derived from an EMBL/GenBank/DDBJ whole genome shotgun (WGS) entry which is preliminary data.</text>
</comment>
<accession>A0A5J9VSJ1</accession>
<proteinExistence type="predicted"/>
<dbReference type="InterPro" id="IPR032675">
    <property type="entry name" value="LRR_dom_sf"/>
</dbReference>
<dbReference type="PANTHER" id="PTHR34709:SF72">
    <property type="entry name" value="OS07G0130000 PROTEIN"/>
    <property type="match status" value="1"/>
</dbReference>